<protein>
    <recommendedName>
        <fullName evidence="3">PCRF domain-containing protein</fullName>
    </recommendedName>
</protein>
<gene>
    <name evidence="1" type="ORF">D0T12_26140</name>
</gene>
<reference evidence="1 2" key="1">
    <citation type="submission" date="2018-08" db="EMBL/GenBank/DDBJ databases">
        <title>Actinomadura spongicola sp. nov., isolated from marine sponge Leucetta chagosensis.</title>
        <authorList>
            <person name="Li L."/>
            <person name="Lin H.W."/>
        </authorList>
    </citation>
    <scope>NUCLEOTIDE SEQUENCE [LARGE SCALE GENOMIC DNA]</scope>
    <source>
        <strain evidence="1 2">LHW52907</strain>
    </source>
</reference>
<accession>A0A372GAZ6</accession>
<dbReference type="EMBL" id="QVNQ01000009">
    <property type="protein sequence ID" value="RFS82309.1"/>
    <property type="molecule type" value="Genomic_DNA"/>
</dbReference>
<dbReference type="Proteomes" id="UP000262882">
    <property type="component" value="Unassembled WGS sequence"/>
</dbReference>
<proteinExistence type="predicted"/>
<keyword evidence="2" id="KW-1185">Reference proteome</keyword>
<evidence type="ECO:0000313" key="2">
    <source>
        <dbReference type="Proteomes" id="UP000262882"/>
    </source>
</evidence>
<sequence>MTYEDVVAESVAVEARLADPAVYRDFLLHRRLRRSSEALRRLLRLGPLRADLAAARELGWTAEIDRLASEVAALERDVARWDRHDPYDVIMHVRGRKPDDDQDTDLGLEAEHQKIDLLREYEALARRRGWHVRYLDQARDHSTFALTAGEGETGVWSVLKGESSDWVTVLPDVGAEFQLSGDGEDLRIETFCPPPYRRPFDLLTVRVTHVSSRVSACGMARRPGEAKANALRVLRALSAAGLSEW</sequence>
<comment type="caution">
    <text evidence="1">The sequence shown here is derived from an EMBL/GenBank/DDBJ whole genome shotgun (WGS) entry which is preliminary data.</text>
</comment>
<organism evidence="1 2">
    <name type="scientific">Actinomadura spongiicola</name>
    <dbReference type="NCBI Taxonomy" id="2303421"/>
    <lineage>
        <taxon>Bacteria</taxon>
        <taxon>Bacillati</taxon>
        <taxon>Actinomycetota</taxon>
        <taxon>Actinomycetes</taxon>
        <taxon>Streptosporangiales</taxon>
        <taxon>Thermomonosporaceae</taxon>
        <taxon>Actinomadura</taxon>
    </lineage>
</organism>
<dbReference type="RefSeq" id="WP_117402547.1">
    <property type="nucleotide sequence ID" value="NZ_QVNQ01000009.1"/>
</dbReference>
<evidence type="ECO:0000313" key="1">
    <source>
        <dbReference type="EMBL" id="RFS82309.1"/>
    </source>
</evidence>
<evidence type="ECO:0008006" key="3">
    <source>
        <dbReference type="Google" id="ProtNLM"/>
    </source>
</evidence>
<dbReference type="SUPFAM" id="SSF75620">
    <property type="entry name" value="Release factor"/>
    <property type="match status" value="1"/>
</dbReference>
<dbReference type="InterPro" id="IPR045853">
    <property type="entry name" value="Pep_chain_release_fac_I_sf"/>
</dbReference>
<dbReference type="AlphaFoldDB" id="A0A372GAZ6"/>
<name>A0A372GAZ6_9ACTN</name>